<keyword evidence="5" id="KW-0496">Mitochondrion</keyword>
<dbReference type="SUPFAM" id="SSF50104">
    <property type="entry name" value="Translation proteins SH3-like domain"/>
    <property type="match status" value="1"/>
</dbReference>
<dbReference type="GO" id="GO:0006412">
    <property type="term" value="P:translation"/>
    <property type="evidence" value="ECO:0007669"/>
    <property type="project" value="InterPro"/>
</dbReference>
<sequence length="296" mass="35128">MATSRVLTTLCRRAYLQKPSCRFLAAQAPQPSDAQPENAVIDRRNRTKLPDNFVDYRFIYPEFLPDTDFSLRNSVREKLERKDMLNRRSVIEIPEFYVGTIMAVTVSDNNAPGKQNRFVGICIMRHGVGMRHQFTLRNVIDHQGVEIMYDLYSPLILKIEILRLEKRLDEHLRYLRDAPLEYSTFPFDMEPQTHNEGAPVPINTLKVKMKPRPWLERWERQNLKGIEELVLKKKDIKKAAAVATPWERYDLMKQYRQVITEEDQLPIWEQVEHHRATVEDTQRRDRRRKLLQKTKT</sequence>
<dbReference type="PANTHER" id="PTHR15680:SF9">
    <property type="entry name" value="LARGE RIBOSOMAL SUBUNIT PROTEIN BL19M"/>
    <property type="match status" value="1"/>
</dbReference>
<organism evidence="9">
    <name type="scientific">Hyalomma excavatum</name>
    <dbReference type="NCBI Taxonomy" id="257692"/>
    <lineage>
        <taxon>Eukaryota</taxon>
        <taxon>Metazoa</taxon>
        <taxon>Ecdysozoa</taxon>
        <taxon>Arthropoda</taxon>
        <taxon>Chelicerata</taxon>
        <taxon>Arachnida</taxon>
        <taxon>Acari</taxon>
        <taxon>Parasitiformes</taxon>
        <taxon>Ixodida</taxon>
        <taxon>Ixodoidea</taxon>
        <taxon>Ixodidae</taxon>
        <taxon>Hyalomminae</taxon>
        <taxon>Hyalomma</taxon>
    </lineage>
</organism>
<keyword evidence="6" id="KW-0687">Ribonucleoprotein</keyword>
<name>A0A131XE38_9ACAR</name>
<evidence type="ECO:0000256" key="5">
    <source>
        <dbReference type="ARBA" id="ARBA00023128"/>
    </source>
</evidence>
<protein>
    <recommendedName>
        <fullName evidence="7">Large ribosomal subunit protein bL19m</fullName>
    </recommendedName>
    <alternativeName>
        <fullName evidence="8">39S ribosomal protein L19, mitochondrial</fullName>
    </alternativeName>
</protein>
<proteinExistence type="evidence at transcript level"/>
<comment type="subcellular location">
    <subcellularLocation>
        <location evidence="1">Mitochondrion</location>
    </subcellularLocation>
</comment>
<dbReference type="InterPro" id="IPR038657">
    <property type="entry name" value="Ribosomal_bL19_sf"/>
</dbReference>
<evidence type="ECO:0000313" key="9">
    <source>
        <dbReference type="EMBL" id="JAP64435.1"/>
    </source>
</evidence>
<comment type="similarity">
    <text evidence="2">Belongs to the bacterial ribosomal protein bL19 family.</text>
</comment>
<evidence type="ECO:0000256" key="7">
    <source>
        <dbReference type="ARBA" id="ARBA00035288"/>
    </source>
</evidence>
<dbReference type="Pfam" id="PF01245">
    <property type="entry name" value="Ribosomal_L19"/>
    <property type="match status" value="1"/>
</dbReference>
<evidence type="ECO:0000256" key="1">
    <source>
        <dbReference type="ARBA" id="ARBA00004173"/>
    </source>
</evidence>
<dbReference type="GO" id="GO:0005762">
    <property type="term" value="C:mitochondrial large ribosomal subunit"/>
    <property type="evidence" value="ECO:0007669"/>
    <property type="project" value="TreeGrafter"/>
</dbReference>
<dbReference type="FunFam" id="2.30.30.790:FF:000002">
    <property type="entry name" value="39S ribosomal protein L19, mitochondrial"/>
    <property type="match status" value="1"/>
</dbReference>
<reference evidence="9" key="1">
    <citation type="journal article" date="2017" name="Ticks Tick Borne Dis.">
        <title>An insight into the sialome of Hyalomma excavatum.</title>
        <authorList>
            <person name="Ribeiro J.M."/>
            <person name="Slovak M."/>
            <person name="Francischetti I.M."/>
        </authorList>
    </citation>
    <scope>NUCLEOTIDE SEQUENCE</scope>
    <source>
        <strain evidence="9">Samish</strain>
        <tissue evidence="9">Salivary glands</tissue>
    </source>
</reference>
<dbReference type="AlphaFoldDB" id="A0A131XE38"/>
<keyword evidence="4 9" id="KW-0689">Ribosomal protein</keyword>
<dbReference type="GO" id="GO:0003735">
    <property type="term" value="F:structural constituent of ribosome"/>
    <property type="evidence" value="ECO:0007669"/>
    <property type="project" value="InterPro"/>
</dbReference>
<evidence type="ECO:0000256" key="8">
    <source>
        <dbReference type="ARBA" id="ARBA00035359"/>
    </source>
</evidence>
<dbReference type="InterPro" id="IPR008991">
    <property type="entry name" value="Translation_prot_SH3-like_sf"/>
</dbReference>
<dbReference type="InterPro" id="IPR001857">
    <property type="entry name" value="Ribosomal_bL19"/>
</dbReference>
<keyword evidence="3" id="KW-0809">Transit peptide</keyword>
<evidence type="ECO:0000256" key="2">
    <source>
        <dbReference type="ARBA" id="ARBA00005781"/>
    </source>
</evidence>
<dbReference type="PANTHER" id="PTHR15680">
    <property type="entry name" value="RIBOSOMAL PROTEIN L19"/>
    <property type="match status" value="1"/>
</dbReference>
<evidence type="ECO:0000256" key="4">
    <source>
        <dbReference type="ARBA" id="ARBA00022980"/>
    </source>
</evidence>
<accession>A0A131XE38</accession>
<dbReference type="Gene3D" id="2.30.30.790">
    <property type="match status" value="1"/>
</dbReference>
<dbReference type="EMBL" id="GEFH01004146">
    <property type="protein sequence ID" value="JAP64435.1"/>
    <property type="molecule type" value="mRNA"/>
</dbReference>
<evidence type="ECO:0000256" key="6">
    <source>
        <dbReference type="ARBA" id="ARBA00023274"/>
    </source>
</evidence>
<evidence type="ECO:0000256" key="3">
    <source>
        <dbReference type="ARBA" id="ARBA00022946"/>
    </source>
</evidence>